<dbReference type="EMBL" id="MN739514">
    <property type="protein sequence ID" value="QHT09703.1"/>
    <property type="molecule type" value="Genomic_DNA"/>
</dbReference>
<organism evidence="1">
    <name type="scientific">viral metagenome</name>
    <dbReference type="NCBI Taxonomy" id="1070528"/>
    <lineage>
        <taxon>unclassified sequences</taxon>
        <taxon>metagenomes</taxon>
        <taxon>organismal metagenomes</taxon>
    </lineage>
</organism>
<protein>
    <submittedName>
        <fullName evidence="1">Uncharacterized protein</fullName>
    </submittedName>
</protein>
<dbReference type="AlphaFoldDB" id="A0A6C0CZR1"/>
<evidence type="ECO:0000313" key="1">
    <source>
        <dbReference type="EMBL" id="QHT09703.1"/>
    </source>
</evidence>
<reference evidence="1" key="1">
    <citation type="journal article" date="2020" name="Nature">
        <title>Giant virus diversity and host interactions through global metagenomics.</title>
        <authorList>
            <person name="Schulz F."/>
            <person name="Roux S."/>
            <person name="Paez-Espino D."/>
            <person name="Jungbluth S."/>
            <person name="Walsh D.A."/>
            <person name="Denef V.J."/>
            <person name="McMahon K.D."/>
            <person name="Konstantinidis K.T."/>
            <person name="Eloe-Fadrosh E.A."/>
            <person name="Kyrpides N.C."/>
            <person name="Woyke T."/>
        </authorList>
    </citation>
    <scope>NUCLEOTIDE SEQUENCE</scope>
    <source>
        <strain evidence="1">GVMAG-M-3300023174-102</strain>
    </source>
</reference>
<accession>A0A6C0CZR1</accession>
<sequence>MTSCTLSEQDLFVYNILSKKRNGTYLHIGCGDAIGDITKKSEKGSATNLLSTMHGWYGIGIDIKEDFKWGWDHIRRHPIIVDNVLGLDFNNLELPSHNMDYLCIDSGYSSLQVVWKFPFEKFKFAVITVNHHKCLTTDKLLMRDIIRKSGGYELLCSDVCVKKNNRIIPYEDWWVDLSKIDNKLLKYYKSANKLGSHIGYKEYPEIKLSLSPSDALNHLSILNIRKEYINDEDEEYDIDIQIKQLLQQCKPIFNKCLEYYTDFYICNKNIWKLKEEQKWLDVINAKHERANIKSLMDKFLNMKYKHSLSYKINLIDQGVEQMFYYVSSGPLKDFFNNLYVLYQNYIQTGKKAVLIIANIDLFYFEKSLADIYYELVSIIVSQDYISEFLLEETASSVNQIEIMNEQRYIDLIKYNYSPHYYKTDVLKLLSLEYELSEVSNIKWLSHTKVKSEYSRTILIHDNGFYKKNDYSFINEIMDKYDCRFISVNKTCEYDKFPYRDKIKLHQCDNLYDLCTMINSCKFFIGCQEYPLSIAYALGKPCLGLLEDVHYVNMENYNKHFYWLKGEEKSYNFNQIKSEFVTL</sequence>
<proteinExistence type="predicted"/>
<name>A0A6C0CZR1_9ZZZZ</name>